<feature type="region of interest" description="Disordered" evidence="1">
    <location>
        <begin position="1"/>
        <end position="57"/>
    </location>
</feature>
<feature type="compositionally biased region" description="Basic and acidic residues" evidence="1">
    <location>
        <begin position="35"/>
        <end position="46"/>
    </location>
</feature>
<evidence type="ECO:0000313" key="3">
    <source>
        <dbReference type="EMBL" id="EGZ30218.1"/>
    </source>
</evidence>
<keyword evidence="2" id="KW-0812">Transmembrane</keyword>
<evidence type="ECO:0000256" key="2">
    <source>
        <dbReference type="SAM" id="Phobius"/>
    </source>
</evidence>
<keyword evidence="4" id="KW-1185">Reference proteome</keyword>
<feature type="transmembrane region" description="Helical" evidence="2">
    <location>
        <begin position="551"/>
        <end position="570"/>
    </location>
</feature>
<feature type="compositionally biased region" description="Polar residues" evidence="1">
    <location>
        <begin position="765"/>
        <end position="779"/>
    </location>
</feature>
<dbReference type="AlphaFoldDB" id="G4YNC5"/>
<feature type="region of interest" description="Disordered" evidence="1">
    <location>
        <begin position="748"/>
        <end position="787"/>
    </location>
</feature>
<feature type="transmembrane region" description="Helical" evidence="2">
    <location>
        <begin position="524"/>
        <end position="545"/>
    </location>
</feature>
<gene>
    <name evidence="3" type="ORF">PHYSODRAFT_344192</name>
</gene>
<dbReference type="Proteomes" id="UP000002640">
    <property type="component" value="Unassembled WGS sequence"/>
</dbReference>
<keyword evidence="2" id="KW-0472">Membrane</keyword>
<dbReference type="GeneID" id="20648612"/>
<proteinExistence type="predicted"/>
<name>G4YNC5_PHYSP</name>
<dbReference type="InParanoid" id="G4YNC5"/>
<dbReference type="RefSeq" id="XP_009517493.1">
    <property type="nucleotide sequence ID" value="XM_009519198.1"/>
</dbReference>
<sequence length="812" mass="91327">MRVLRNATAQTPRNLREPRTRACQRSNLIQPRSTGIREGRKDRREPQQQLARPPKAELETAACRRNCVNAGEIASRFAAAALIFRLGFNHTRFHLVTIAFHRVSARPGATEPSTRKRRRVSIRQHFTRAARALPRPHSTTTYPPACPPARRMHSSLNFEALWPSPPKRALPRRRSRSVRSALARAVFPRVMEFKVISRESEKHEFMPVVYLMERSPAWRRRVPSLVERALVEDYITPLVAEIPDDAGADLTSQLATVRREMELRANLIDPSRPSLDGVSTDETDYKMGVLVDFKPTPGNPGKAALNKVVFQIATALRAASYSRALVVPVAMHYCSAASFLDVRRYAGLRYGAPVLLEEREVAIFGEDPTEFTQHFSARLRAALTMPPPPSVAQIEMLRLTRTLHVYCAKVVRDDCFSRRQRASMNEEIMQIHFRTSNHPAMHELKRNMAAYCATLKHWKLRDEDINSASVLLAVEDVPKHPLHFVWLLAAALRFTFKLPGRLFLASACDLIYRFPPRKSHNRSLPLGAAAVKASLGCLALGVLVRAVPSSILGWFFAVLVAIVMIVDAATAHTAAADVQHLTQHWKKLQFYVMDADELTRLKETRAVLARSIHDIVARYMCTDLPPPVLQDASKSAASPTSALLDNDEYTLNAHHKIFINAPRSFPLSFAAKMKNPETARRVVYAPKMLRDETWRNIYETLAPGHLRFRVLLTDNKSDNLPMDELIATPFFGAVLSAYILYQTRYGDEESSTSSSSGDDAHLTNDGVQQEQARVYSQTEQDVDEQALGGYGSIQEIVDAAIQMAQDEEELTE</sequence>
<feature type="compositionally biased region" description="Polar residues" evidence="1">
    <location>
        <begin position="23"/>
        <end position="33"/>
    </location>
</feature>
<accession>G4YNC5</accession>
<dbReference type="OMA" id="WRNIYET"/>
<dbReference type="KEGG" id="psoj:PHYSODRAFT_344192"/>
<evidence type="ECO:0000256" key="1">
    <source>
        <dbReference type="SAM" id="MobiDB-lite"/>
    </source>
</evidence>
<keyword evidence="2" id="KW-1133">Transmembrane helix</keyword>
<evidence type="ECO:0000313" key="4">
    <source>
        <dbReference type="Proteomes" id="UP000002640"/>
    </source>
</evidence>
<organism evidence="3 4">
    <name type="scientific">Phytophthora sojae (strain P6497)</name>
    <name type="common">Soybean stem and root rot agent</name>
    <name type="synonym">Phytophthora megasperma f. sp. glycines</name>
    <dbReference type="NCBI Taxonomy" id="1094619"/>
    <lineage>
        <taxon>Eukaryota</taxon>
        <taxon>Sar</taxon>
        <taxon>Stramenopiles</taxon>
        <taxon>Oomycota</taxon>
        <taxon>Peronosporomycetes</taxon>
        <taxon>Peronosporales</taxon>
        <taxon>Peronosporaceae</taxon>
        <taxon>Phytophthora</taxon>
    </lineage>
</organism>
<protein>
    <submittedName>
        <fullName evidence="3">Uncharacterized protein</fullName>
    </submittedName>
</protein>
<reference evidence="3 4" key="1">
    <citation type="journal article" date="2006" name="Science">
        <title>Phytophthora genome sequences uncover evolutionary origins and mechanisms of pathogenesis.</title>
        <authorList>
            <person name="Tyler B.M."/>
            <person name="Tripathy S."/>
            <person name="Zhang X."/>
            <person name="Dehal P."/>
            <person name="Jiang R.H."/>
            <person name="Aerts A."/>
            <person name="Arredondo F.D."/>
            <person name="Baxter L."/>
            <person name="Bensasson D."/>
            <person name="Beynon J.L."/>
            <person name="Chapman J."/>
            <person name="Damasceno C.M."/>
            <person name="Dorrance A.E."/>
            <person name="Dou D."/>
            <person name="Dickerman A.W."/>
            <person name="Dubchak I.L."/>
            <person name="Garbelotto M."/>
            <person name="Gijzen M."/>
            <person name="Gordon S.G."/>
            <person name="Govers F."/>
            <person name="Grunwald N.J."/>
            <person name="Huang W."/>
            <person name="Ivors K.L."/>
            <person name="Jones R.W."/>
            <person name="Kamoun S."/>
            <person name="Krampis K."/>
            <person name="Lamour K.H."/>
            <person name="Lee M.K."/>
            <person name="McDonald W.H."/>
            <person name="Medina M."/>
            <person name="Meijer H.J."/>
            <person name="Nordberg E.K."/>
            <person name="Maclean D.J."/>
            <person name="Ospina-Giraldo M.D."/>
            <person name="Morris P.F."/>
            <person name="Phuntumart V."/>
            <person name="Putnam N.H."/>
            <person name="Rash S."/>
            <person name="Rose J.K."/>
            <person name="Sakihama Y."/>
            <person name="Salamov A.A."/>
            <person name="Savidor A."/>
            <person name="Scheuring C.F."/>
            <person name="Smith B.M."/>
            <person name="Sobral B.W."/>
            <person name="Terry A."/>
            <person name="Torto-Alalibo T.A."/>
            <person name="Win J."/>
            <person name="Xu Z."/>
            <person name="Zhang H."/>
            <person name="Grigoriev I.V."/>
            <person name="Rokhsar D.S."/>
            <person name="Boore J.L."/>
        </authorList>
    </citation>
    <scope>NUCLEOTIDE SEQUENCE [LARGE SCALE GENOMIC DNA]</scope>
    <source>
        <strain evidence="3 4">P6497</strain>
    </source>
</reference>
<dbReference type="EMBL" id="JH159151">
    <property type="protein sequence ID" value="EGZ30218.1"/>
    <property type="molecule type" value="Genomic_DNA"/>
</dbReference>